<sequence length="237" mass="26062">MMREIGAVLDGGPGGHAGAGRGGRARHPVRRGSRLVGTCEGAWWRRTDRAEVRRVLLAARRYDLAGRRPGRRNGPLGHVALEVLDLLANLVDRRTGRLDPSLAWLMGRLKRSKDAVVRALANLRTAGFLDWLRRYEPTGCEGRGPQVRQTSSAYRLSMPPRAARLLIGEPPLPDDVAQDLEDRRQDLAAVKAGLGLDELAVVEVDDGPLGRALASLGRHVQERESASRSEYKSTIYK</sequence>
<comment type="caution">
    <text evidence="2">The sequence shown here is derived from an EMBL/GenBank/DDBJ whole genome shotgun (WGS) entry which is preliminary data.</text>
</comment>
<evidence type="ECO:0000313" key="3">
    <source>
        <dbReference type="Proteomes" id="UP000305887"/>
    </source>
</evidence>
<keyword evidence="3" id="KW-1185">Reference proteome</keyword>
<dbReference type="EMBL" id="VDFU01000048">
    <property type="protein sequence ID" value="TNC45263.1"/>
    <property type="molecule type" value="Genomic_DNA"/>
</dbReference>
<accession>A0A5C4ML42</accession>
<dbReference type="AlphaFoldDB" id="A0A5C4ML42"/>
<proteinExistence type="predicted"/>
<reference evidence="2 3" key="1">
    <citation type="submission" date="2019-06" db="EMBL/GenBank/DDBJ databases">
        <title>YIM 131921 draft genome.</title>
        <authorList>
            <person name="Jiang L."/>
        </authorList>
    </citation>
    <scope>NUCLEOTIDE SEQUENCE [LARGE SCALE GENOMIC DNA]</scope>
    <source>
        <strain evidence="2 3">YIM 131921</strain>
    </source>
</reference>
<gene>
    <name evidence="2" type="ORF">FHG66_20140</name>
</gene>
<evidence type="ECO:0000256" key="1">
    <source>
        <dbReference type="SAM" id="MobiDB-lite"/>
    </source>
</evidence>
<feature type="region of interest" description="Disordered" evidence="1">
    <location>
        <begin position="9"/>
        <end position="29"/>
    </location>
</feature>
<dbReference type="OrthoDB" id="7467461at2"/>
<evidence type="ECO:0000313" key="2">
    <source>
        <dbReference type="EMBL" id="TNC45263.1"/>
    </source>
</evidence>
<dbReference type="RefSeq" id="WP_139078943.1">
    <property type="nucleotide sequence ID" value="NZ_VDFU01000048.1"/>
</dbReference>
<protein>
    <submittedName>
        <fullName evidence="2">Helix-turn-helix domain-containing protein</fullName>
    </submittedName>
</protein>
<name>A0A5C4ML42_9RHOB</name>
<organism evidence="2 3">
    <name type="scientific">Rubellimicrobium rubrum</name>
    <dbReference type="NCBI Taxonomy" id="2585369"/>
    <lineage>
        <taxon>Bacteria</taxon>
        <taxon>Pseudomonadati</taxon>
        <taxon>Pseudomonadota</taxon>
        <taxon>Alphaproteobacteria</taxon>
        <taxon>Rhodobacterales</taxon>
        <taxon>Roseobacteraceae</taxon>
        <taxon>Rubellimicrobium</taxon>
    </lineage>
</organism>
<dbReference type="Proteomes" id="UP000305887">
    <property type="component" value="Unassembled WGS sequence"/>
</dbReference>
<feature type="compositionally biased region" description="Gly residues" evidence="1">
    <location>
        <begin position="9"/>
        <end position="22"/>
    </location>
</feature>